<proteinExistence type="predicted"/>
<protein>
    <submittedName>
        <fullName evidence="1">Uncharacterized protein</fullName>
    </submittedName>
</protein>
<evidence type="ECO:0000313" key="2">
    <source>
        <dbReference type="Proteomes" id="UP000654004"/>
    </source>
</evidence>
<keyword evidence="2" id="KW-1185">Reference proteome</keyword>
<dbReference type="Proteomes" id="UP000654004">
    <property type="component" value="Unassembled WGS sequence"/>
</dbReference>
<reference evidence="2" key="1">
    <citation type="journal article" date="2019" name="Int. J. Syst. Evol. Microbiol.">
        <title>The Global Catalogue of Microorganisms (GCM) 10K type strain sequencing project: providing services to taxonomists for standard genome sequencing and annotation.</title>
        <authorList>
            <consortium name="The Broad Institute Genomics Platform"/>
            <consortium name="The Broad Institute Genome Sequencing Center for Infectious Disease"/>
            <person name="Wu L."/>
            <person name="Ma J."/>
        </authorList>
    </citation>
    <scope>NUCLEOTIDE SEQUENCE [LARGE SCALE GENOMIC DNA]</scope>
    <source>
        <strain evidence="2">JCM 32305</strain>
    </source>
</reference>
<name>A0ABQ2QKL8_9GAMM</name>
<evidence type="ECO:0000313" key="1">
    <source>
        <dbReference type="EMBL" id="GGP82923.1"/>
    </source>
</evidence>
<accession>A0ABQ2QKL8</accession>
<organism evidence="1 2">
    <name type="scientific">Shewanella ulleungensis</name>
    <dbReference type="NCBI Taxonomy" id="2282699"/>
    <lineage>
        <taxon>Bacteria</taxon>
        <taxon>Pseudomonadati</taxon>
        <taxon>Pseudomonadota</taxon>
        <taxon>Gammaproteobacteria</taxon>
        <taxon>Alteromonadales</taxon>
        <taxon>Shewanellaceae</taxon>
        <taxon>Shewanella</taxon>
    </lineage>
</organism>
<comment type="caution">
    <text evidence="1">The sequence shown here is derived from an EMBL/GenBank/DDBJ whole genome shotgun (WGS) entry which is preliminary data.</text>
</comment>
<gene>
    <name evidence="1" type="ORF">GCM10009410_15120</name>
</gene>
<dbReference type="EMBL" id="BMQW01000003">
    <property type="protein sequence ID" value="GGP82923.1"/>
    <property type="molecule type" value="Genomic_DNA"/>
</dbReference>
<sequence length="70" mass="8128">MGIMANSDNPKIKVPIASIVTIEFRCAVVCRGHKCPINEEQLSQQSWLNYQFSECIKKRIFTRDENKLTR</sequence>